<sequence length="85" mass="8548">MVLVLIVSGVVLPFPVTTTTGTVAMATIVLHPWCTTIAVIVAAPFTSRASVGTTTATAVATIVPVTSSSGTTVPIVAAATLRWNP</sequence>
<dbReference type="AlphaFoldDB" id="A0A2M3ZU39"/>
<accession>A0A2M3ZU39</accession>
<proteinExistence type="predicted"/>
<reference evidence="1" key="1">
    <citation type="submission" date="2018-01" db="EMBL/GenBank/DDBJ databases">
        <title>An insight into the sialome of Amazonian anophelines.</title>
        <authorList>
            <person name="Ribeiro J.M."/>
            <person name="Scarpassa V."/>
            <person name="Calvo E."/>
        </authorList>
    </citation>
    <scope>NUCLEOTIDE SEQUENCE</scope>
    <source>
        <tissue evidence="1">Salivary glands</tissue>
    </source>
</reference>
<dbReference type="EMBL" id="GGFM01011254">
    <property type="protein sequence ID" value="MBW32005.1"/>
    <property type="molecule type" value="Transcribed_RNA"/>
</dbReference>
<protein>
    <submittedName>
        <fullName evidence="1">Putative secreted peptide</fullName>
    </submittedName>
</protein>
<evidence type="ECO:0000313" key="1">
    <source>
        <dbReference type="EMBL" id="MBW32005.1"/>
    </source>
</evidence>
<organism evidence="1">
    <name type="scientific">Anopheles braziliensis</name>
    <dbReference type="NCBI Taxonomy" id="58242"/>
    <lineage>
        <taxon>Eukaryota</taxon>
        <taxon>Metazoa</taxon>
        <taxon>Ecdysozoa</taxon>
        <taxon>Arthropoda</taxon>
        <taxon>Hexapoda</taxon>
        <taxon>Insecta</taxon>
        <taxon>Pterygota</taxon>
        <taxon>Neoptera</taxon>
        <taxon>Endopterygota</taxon>
        <taxon>Diptera</taxon>
        <taxon>Nematocera</taxon>
        <taxon>Culicoidea</taxon>
        <taxon>Culicidae</taxon>
        <taxon>Anophelinae</taxon>
        <taxon>Anopheles</taxon>
    </lineage>
</organism>
<name>A0A2M3ZU39_9DIPT</name>